<dbReference type="SUPFAM" id="SSF51445">
    <property type="entry name" value="(Trans)glycosidases"/>
    <property type="match status" value="1"/>
</dbReference>
<feature type="compositionally biased region" description="Basic and acidic residues" evidence="4">
    <location>
        <begin position="21"/>
        <end position="31"/>
    </location>
</feature>
<dbReference type="InterPro" id="IPR045857">
    <property type="entry name" value="O16G_dom_2"/>
</dbReference>
<feature type="binding site" evidence="3">
    <location>
        <begin position="374"/>
        <end position="375"/>
    </location>
    <ligand>
        <name>substrate</name>
    </ligand>
</feature>
<dbReference type="InterPro" id="IPR033746">
    <property type="entry name" value="GGa_phosphorylase"/>
</dbReference>
<dbReference type="PANTHER" id="PTHR10357:SF214">
    <property type="entry name" value="GLUCOSYLGLYCERATE PHOSPHORYLASE"/>
    <property type="match status" value="1"/>
</dbReference>
<evidence type="ECO:0000259" key="5">
    <source>
        <dbReference type="SMART" id="SM00642"/>
    </source>
</evidence>
<feature type="binding site" evidence="3">
    <location>
        <position position="134"/>
    </location>
    <ligand>
        <name>substrate</name>
    </ligand>
</feature>
<dbReference type="Gene3D" id="3.20.20.80">
    <property type="entry name" value="Glycosidases"/>
    <property type="match status" value="1"/>
</dbReference>
<dbReference type="Proteomes" id="UP000316598">
    <property type="component" value="Unassembled WGS sequence"/>
</dbReference>
<organism evidence="6 7">
    <name type="scientific">Rubripirellula amarantea</name>
    <dbReference type="NCBI Taxonomy" id="2527999"/>
    <lineage>
        <taxon>Bacteria</taxon>
        <taxon>Pseudomonadati</taxon>
        <taxon>Planctomycetota</taxon>
        <taxon>Planctomycetia</taxon>
        <taxon>Pirellulales</taxon>
        <taxon>Pirellulaceae</taxon>
        <taxon>Rubripirellula</taxon>
    </lineage>
</organism>
<sequence length="609" mass="69032">MTDSQPSSSKEHQRKLNQRKLHQDQPLEDRSAVQNDESAVHAQLCQHLSFLYPDQDPTALADSVVAIFDDLQPQESQPLHQLWSQSDCLLITYGDSLVDGDAVPLDVLHRFLDQQLKDAVSAVHVLPFCPYSSDDGFAVIDYTEVNPALGDWKQISKLTDHYRLMADVVINHASSECKWFKNYRDAIEPGASYFMEANVGDDLSAVVRPRASSLLRPTETKAGLKHVWCTFSHDQVDFDFHNPQVLIEFLKIIRLYLQRGVSIFRLDAVGFLWKEPGTNCMHLPQTHEVVKLIRTVTDSFAPGTWLITETNVPNHENLTYFGNRNEAHVVYNFSLAPLLVNALLTGKTTYLKRWMMTMPPAPVGCTYLNFTASHDGIGMRPAEGLLSDEEQLQLVETVRLFGGQVSTRRTADGGERVYELNVSLFDALQGTVSGKDQWQIERFLCSQTVMLGLEGIPAFYIHSLLATPNDQVGVTASGHNRSINRHKWNWPKLQAQLNDPKSVHAKVFQELTRRTKIRRRLAPFHPNATQFTLHLSDAFFAFWRQSTDRSQSIFCVHNMTDEVQELRLSDLNLISTDAWHDAISGCQLDEGTESIDVAPYQCLWITNRQ</sequence>
<feature type="binding site" evidence="3">
    <location>
        <begin position="265"/>
        <end position="267"/>
    </location>
    <ligand>
        <name>substrate</name>
    </ligand>
</feature>
<dbReference type="Pfam" id="PF00128">
    <property type="entry name" value="Alpha-amylase"/>
    <property type="match status" value="1"/>
</dbReference>
<dbReference type="InterPro" id="IPR013780">
    <property type="entry name" value="Glyco_hydro_b"/>
</dbReference>
<keyword evidence="1 6" id="KW-0328">Glycosyltransferase</keyword>
<dbReference type="AlphaFoldDB" id="A0A5C5WYT8"/>
<evidence type="ECO:0000256" key="4">
    <source>
        <dbReference type="SAM" id="MobiDB-lite"/>
    </source>
</evidence>
<dbReference type="PIRSF" id="PIRSF003059">
    <property type="entry name" value="Sucrose_phosphorylase"/>
    <property type="match status" value="1"/>
</dbReference>
<gene>
    <name evidence="6" type="primary">gtfA</name>
    <name evidence="6" type="ORF">Pla22_27160</name>
</gene>
<feature type="domain" description="Glycosyl hydrolase family 13 catalytic" evidence="5">
    <location>
        <begin position="107"/>
        <end position="454"/>
    </location>
</feature>
<comment type="caution">
    <text evidence="6">The sequence shown here is derived from an EMBL/GenBank/DDBJ whole genome shotgun (WGS) entry which is preliminary data.</text>
</comment>
<name>A0A5C5WYT8_9BACT</name>
<evidence type="ECO:0000256" key="2">
    <source>
        <dbReference type="ARBA" id="ARBA00022679"/>
    </source>
</evidence>
<feature type="binding site" evidence="3">
    <location>
        <position position="172"/>
    </location>
    <ligand>
        <name>substrate</name>
    </ligand>
</feature>
<feature type="binding site" evidence="3">
    <location>
        <position position="481"/>
    </location>
    <ligand>
        <name>substrate</name>
    </ligand>
</feature>
<dbReference type="EMBL" id="SJPI01000001">
    <property type="protein sequence ID" value="TWT55062.1"/>
    <property type="molecule type" value="Genomic_DNA"/>
</dbReference>
<dbReference type="Gene3D" id="3.90.400.10">
    <property type="entry name" value="Oligo-1,6-glucosidase, Domain 2"/>
    <property type="match status" value="1"/>
</dbReference>
<dbReference type="InterPro" id="IPR017853">
    <property type="entry name" value="GH"/>
</dbReference>
<keyword evidence="7" id="KW-1185">Reference proteome</keyword>
<accession>A0A5C5WYT8</accession>
<reference evidence="6 7" key="1">
    <citation type="submission" date="2019-02" db="EMBL/GenBank/DDBJ databases">
        <title>Deep-cultivation of Planctomycetes and their phenomic and genomic characterization uncovers novel biology.</title>
        <authorList>
            <person name="Wiegand S."/>
            <person name="Jogler M."/>
            <person name="Boedeker C."/>
            <person name="Pinto D."/>
            <person name="Vollmers J."/>
            <person name="Rivas-Marin E."/>
            <person name="Kohn T."/>
            <person name="Peeters S.H."/>
            <person name="Heuer A."/>
            <person name="Rast P."/>
            <person name="Oberbeckmann S."/>
            <person name="Bunk B."/>
            <person name="Jeske O."/>
            <person name="Meyerdierks A."/>
            <person name="Storesund J.E."/>
            <person name="Kallscheuer N."/>
            <person name="Luecker S."/>
            <person name="Lage O.M."/>
            <person name="Pohl T."/>
            <person name="Merkel B.J."/>
            <person name="Hornburger P."/>
            <person name="Mueller R.-W."/>
            <person name="Bruemmer F."/>
            <person name="Labrenz M."/>
            <person name="Spormann A.M."/>
            <person name="Op Den Camp H."/>
            <person name="Overmann J."/>
            <person name="Amann R."/>
            <person name="Jetten M.S.M."/>
            <person name="Mascher T."/>
            <person name="Medema M.H."/>
            <person name="Devos D.P."/>
            <person name="Kaster A.-K."/>
            <person name="Ovreas L."/>
            <person name="Rohde M."/>
            <person name="Galperin M.Y."/>
            <person name="Jogler C."/>
        </authorList>
    </citation>
    <scope>NUCLEOTIDE SEQUENCE [LARGE SCALE GENOMIC DNA]</scope>
    <source>
        <strain evidence="6 7">Pla22</strain>
    </source>
</reference>
<dbReference type="RefSeq" id="WP_146515001.1">
    <property type="nucleotide sequence ID" value="NZ_SJPI01000001.1"/>
</dbReference>
<dbReference type="GO" id="GO:0005975">
    <property type="term" value="P:carbohydrate metabolic process"/>
    <property type="evidence" value="ECO:0007669"/>
    <property type="project" value="InterPro"/>
</dbReference>
<dbReference type="OrthoDB" id="9805159at2"/>
<dbReference type="SMART" id="SM00642">
    <property type="entry name" value="Aamy"/>
    <property type="match status" value="1"/>
</dbReference>
<keyword evidence="2 6" id="KW-0808">Transferase</keyword>
<dbReference type="Gene3D" id="2.60.40.1180">
    <property type="entry name" value="Golgi alpha-mannosidase II"/>
    <property type="match status" value="1"/>
</dbReference>
<evidence type="ECO:0000313" key="6">
    <source>
        <dbReference type="EMBL" id="TWT55062.1"/>
    </source>
</evidence>
<dbReference type="InterPro" id="IPR006047">
    <property type="entry name" value="GH13_cat_dom"/>
</dbReference>
<dbReference type="EC" id="2.4.1.7" evidence="6"/>
<dbReference type="CDD" id="cd11356">
    <property type="entry name" value="AmyAc_Sucrose_phosphorylase-like_1"/>
    <property type="match status" value="1"/>
</dbReference>
<dbReference type="PANTHER" id="PTHR10357">
    <property type="entry name" value="ALPHA-AMYLASE FAMILY MEMBER"/>
    <property type="match status" value="1"/>
</dbReference>
<proteinExistence type="predicted"/>
<protein>
    <submittedName>
        <fullName evidence="6">Sucrose phosphorylase</fullName>
        <ecNumber evidence="6">2.4.1.7</ecNumber>
    </submittedName>
</protein>
<evidence type="ECO:0000256" key="3">
    <source>
        <dbReference type="PIRSR" id="PIRSR003059-2"/>
    </source>
</evidence>
<feature type="region of interest" description="Disordered" evidence="4">
    <location>
        <begin position="1"/>
        <end position="35"/>
    </location>
</feature>
<evidence type="ECO:0000256" key="1">
    <source>
        <dbReference type="ARBA" id="ARBA00022676"/>
    </source>
</evidence>
<evidence type="ECO:0000313" key="7">
    <source>
        <dbReference type="Proteomes" id="UP000316598"/>
    </source>
</evidence>
<dbReference type="GO" id="GO:0009018">
    <property type="term" value="F:sucrose phosphorylase activity"/>
    <property type="evidence" value="ECO:0007669"/>
    <property type="project" value="UniProtKB-EC"/>
</dbReference>
<dbReference type="InterPro" id="IPR016377">
    <property type="entry name" value="Sucrose_GGa_phosphorylase-rel"/>
</dbReference>